<feature type="active site" description="Charge relay system" evidence="37">
    <location>
        <position position="161"/>
    </location>
</feature>
<dbReference type="FunFam" id="2.60.40.350:FF:000002">
    <property type="entry name" value="Structural polyprotein"/>
    <property type="match status" value="1"/>
</dbReference>
<dbReference type="PRINTS" id="PR00798">
    <property type="entry name" value="TOGAVIRIN"/>
</dbReference>
<evidence type="ECO:0000256" key="7">
    <source>
        <dbReference type="ARBA" id="ARBA00004598"/>
    </source>
</evidence>
<dbReference type="GO" id="GO:0019062">
    <property type="term" value="P:virion attachment to host cell"/>
    <property type="evidence" value="ECO:0007669"/>
    <property type="project" value="UniProtKB-KW"/>
</dbReference>
<dbReference type="SUPFAM" id="SSF56983">
    <property type="entry name" value="Viral glycoprotein, central and dimerisation domains"/>
    <property type="match status" value="1"/>
</dbReference>
<evidence type="ECO:0000256" key="23">
    <source>
        <dbReference type="ARBA" id="ARBA00022870"/>
    </source>
</evidence>
<evidence type="ECO:0000256" key="2">
    <source>
        <dbReference type="ARBA" id="ARBA00004147"/>
    </source>
</evidence>
<name>A0A140H432_EEEV</name>
<dbReference type="Gene3D" id="2.60.40.4310">
    <property type="entry name" value="Alphavirus E2 glycoprotein, domain B"/>
    <property type="match status" value="1"/>
</dbReference>
<evidence type="ECO:0000256" key="35">
    <source>
        <dbReference type="ARBA" id="ARBA00037518"/>
    </source>
</evidence>
<dbReference type="FunFam" id="1.10.287.2230:FF:000001">
    <property type="entry name" value="Structural polyprotein"/>
    <property type="match status" value="1"/>
</dbReference>
<evidence type="ECO:0000256" key="4">
    <source>
        <dbReference type="ARBA" id="ARBA00004385"/>
    </source>
</evidence>
<keyword evidence="27 39" id="KW-0472">Membrane</keyword>
<reference evidence="41 42" key="1">
    <citation type="submission" date="2016-02" db="EMBL/GenBank/DDBJ databases">
        <authorList>
            <person name="Wen L."/>
            <person name="He K."/>
            <person name="Yang H."/>
        </authorList>
    </citation>
    <scope>NUCLEOTIDE SEQUENCE [LARGE SCALE GENOMIC DNA]</scope>
    <source>
        <strain evidence="41">EEEV/Equus caballus/USA/I12-002-C-A/2012</strain>
    </source>
</reference>
<dbReference type="InterPro" id="IPR014756">
    <property type="entry name" value="Ig_E-set"/>
</dbReference>
<dbReference type="Gene3D" id="2.60.40.2400">
    <property type="entry name" value="Alphavirus E2 glycoprotein, domain C"/>
    <property type="match status" value="1"/>
</dbReference>
<dbReference type="InterPro" id="IPR000336">
    <property type="entry name" value="Flavivir/Alphavir_Ig-like_sf"/>
</dbReference>
<dbReference type="InterPro" id="IPR036253">
    <property type="entry name" value="Glycoprot_cen/dimer_sf"/>
</dbReference>
<evidence type="ECO:0000256" key="29">
    <source>
        <dbReference type="ARBA" id="ARBA00023157"/>
    </source>
</evidence>
<dbReference type="Gene3D" id="2.40.10.10">
    <property type="entry name" value="Trypsin-like serine proteases"/>
    <property type="match status" value="2"/>
</dbReference>
<feature type="domain" description="Peptidase S3" evidence="40">
    <location>
        <begin position="113"/>
        <end position="262"/>
    </location>
</feature>
<keyword evidence="31" id="KW-1035">Host cytoplasm</keyword>
<dbReference type="FunFam" id="2.40.10.10:FF:000076">
    <property type="entry name" value="Structural polyprotein"/>
    <property type="match status" value="1"/>
</dbReference>
<gene>
    <name evidence="41" type="primary">SP</name>
    <name evidence="41" type="ORF">NC02_54914gpSP</name>
</gene>
<feature type="active site" description="Charge relay system" evidence="37">
    <location>
        <position position="213"/>
    </location>
</feature>
<evidence type="ECO:0000256" key="3">
    <source>
        <dbReference type="ARBA" id="ARBA00004192"/>
    </source>
</evidence>
<evidence type="ECO:0000256" key="15">
    <source>
        <dbReference type="ARBA" id="ARBA00022595"/>
    </source>
</evidence>
<dbReference type="InterPro" id="IPR038055">
    <property type="entry name" value="Glycoprot_E_dimer_dom"/>
</dbReference>
<feature type="region of interest" description="Disordered" evidence="38">
    <location>
        <begin position="1"/>
        <end position="105"/>
    </location>
</feature>
<keyword evidence="10" id="KW-1170">Fusion of virus membrane with host endosomal membrane</keyword>
<feature type="transmembrane region" description="Helical" evidence="39">
    <location>
        <begin position="783"/>
        <end position="803"/>
    </location>
</feature>
<keyword evidence="29" id="KW-1015">Disulfide bond</keyword>
<dbReference type="InterPro" id="IPR000930">
    <property type="entry name" value="Peptidase_S3"/>
</dbReference>
<dbReference type="FunFam" id="2.60.40.2400:FF:000001">
    <property type="entry name" value="Structural polyprotein"/>
    <property type="match status" value="1"/>
</dbReference>
<comment type="subunit">
    <text evidence="36">The precursor of protein E3/E2 and E1 form a heterodimer shortly after synthesis.</text>
</comment>
<dbReference type="InterPro" id="IPR042304">
    <property type="entry name" value="Alphavir_E2_A"/>
</dbReference>
<evidence type="ECO:0000256" key="37">
    <source>
        <dbReference type="PIRSR" id="PIRSR600936-1"/>
    </source>
</evidence>
<evidence type="ECO:0000256" key="30">
    <source>
        <dbReference type="ARBA" id="ARBA00023180"/>
    </source>
</evidence>
<organismHost>
    <name type="scientific">Passeriformes</name>
    <name type="common">song birds</name>
    <dbReference type="NCBI Taxonomy" id="9126"/>
</organismHost>
<evidence type="ECO:0000256" key="38">
    <source>
        <dbReference type="SAM" id="MobiDB-lite"/>
    </source>
</evidence>
<evidence type="ECO:0000256" key="28">
    <source>
        <dbReference type="ARBA" id="ARBA00023139"/>
    </source>
</evidence>
<evidence type="ECO:0000256" key="20">
    <source>
        <dbReference type="ARBA" id="ARBA00022804"/>
    </source>
</evidence>
<comment type="function">
    <text evidence="35">Provides the signal sequence for the translocation of the precursor of protein E3/E2 to the host endoplasmic reticulum. Furin-cleaved E3 remains associated with spike glycoprotein E1 and mediates pH protection of the latter during the transport via the secretory pathway. After virion release from the host cell, the assembly protein E3 is gradually released in the extracellular space.</text>
</comment>
<evidence type="ECO:0000256" key="16">
    <source>
        <dbReference type="ARBA" id="ARBA00022670"/>
    </source>
</evidence>
<dbReference type="Pfam" id="PF00944">
    <property type="entry name" value="Peptidase_S3"/>
    <property type="match status" value="1"/>
</dbReference>
<keyword evidence="20" id="KW-1161">Viral attachment to host cell</keyword>
<dbReference type="Gene3D" id="2.60.40.3200">
    <property type="entry name" value="Alphavirus E2 glycoprotein, A domain"/>
    <property type="match status" value="1"/>
</dbReference>
<keyword evidence="19" id="KW-0378">Hydrolase</keyword>
<evidence type="ECO:0000256" key="19">
    <source>
        <dbReference type="ARBA" id="ARBA00022801"/>
    </source>
</evidence>
<evidence type="ECO:0000259" key="40">
    <source>
        <dbReference type="PROSITE" id="PS51690"/>
    </source>
</evidence>
<keyword evidence="26 39" id="KW-1133">Transmembrane helix</keyword>
<evidence type="ECO:0000313" key="41">
    <source>
        <dbReference type="EMBL" id="AMN91597.1"/>
    </source>
</evidence>
<evidence type="ECO:0000256" key="27">
    <source>
        <dbReference type="ARBA" id="ARBA00023136"/>
    </source>
</evidence>
<evidence type="ECO:0000256" key="13">
    <source>
        <dbReference type="ARBA" id="ARBA00022562"/>
    </source>
</evidence>
<dbReference type="GO" id="GO:0055036">
    <property type="term" value="C:virion membrane"/>
    <property type="evidence" value="ECO:0007669"/>
    <property type="project" value="UniProtKB-SubCell"/>
</dbReference>
<keyword evidence="32" id="KW-0449">Lipoprotein</keyword>
<organismHost>
    <name type="scientific">Aedes</name>
    <dbReference type="NCBI Taxonomy" id="7158"/>
</organismHost>
<keyword evidence="17" id="KW-0165">Cleavage on pair of basic residues</keyword>
<proteinExistence type="predicted"/>
<dbReference type="Gene3D" id="2.60.98.10">
    <property type="entry name" value="Tick-borne Encephalitis virus Glycoprotein, domain 1"/>
    <property type="match status" value="3"/>
</dbReference>
<feature type="transmembrane region" description="Helical" evidence="39">
    <location>
        <begin position="1212"/>
        <end position="1240"/>
    </location>
</feature>
<evidence type="ECO:0000256" key="11">
    <source>
        <dbReference type="ARBA" id="ARBA00022511"/>
    </source>
</evidence>
<dbReference type="GO" id="GO:0005198">
    <property type="term" value="F:structural molecule activity"/>
    <property type="evidence" value="ECO:0007669"/>
    <property type="project" value="InterPro"/>
</dbReference>
<keyword evidence="9" id="KW-1168">Fusion of virus membrane with host membrane</keyword>
<dbReference type="SUPFAM" id="SSF81296">
    <property type="entry name" value="E set domains"/>
    <property type="match status" value="1"/>
</dbReference>
<evidence type="ECO:0000256" key="22">
    <source>
        <dbReference type="ARBA" id="ARBA00022844"/>
    </source>
</evidence>
<dbReference type="InterPro" id="IPR042305">
    <property type="entry name" value="Alphavir_E2_B"/>
</dbReference>
<evidence type="ECO:0000256" key="25">
    <source>
        <dbReference type="ARBA" id="ARBA00022973"/>
    </source>
</evidence>
<dbReference type="Gene3D" id="2.60.40.350">
    <property type="match status" value="1"/>
</dbReference>
<keyword evidence="11" id="KW-1032">Host cell membrane</keyword>
<keyword evidence="25" id="KW-1144">T=4 icosahedral capsid protein</keyword>
<evidence type="ECO:0000256" key="26">
    <source>
        <dbReference type="ARBA" id="ARBA00022989"/>
    </source>
</evidence>
<keyword evidence="28" id="KW-0564">Palmitate</keyword>
<dbReference type="FunFam" id="2.60.98.10:FF:000003">
    <property type="entry name" value="Structural polyprotein"/>
    <property type="match status" value="1"/>
</dbReference>
<dbReference type="GO" id="GO:0006508">
    <property type="term" value="P:proteolysis"/>
    <property type="evidence" value="ECO:0007669"/>
    <property type="project" value="UniProtKB-KW"/>
</dbReference>
<evidence type="ECO:0000256" key="33">
    <source>
        <dbReference type="ARBA" id="ARBA00023296"/>
    </source>
</evidence>
<keyword evidence="21" id="KW-0720">Serine protease</keyword>
<comment type="catalytic activity">
    <reaction evidence="1">
        <text>Autocatalytic release of the core protein from the N-terminus of the togavirus structural polyprotein by hydrolysis of a -Trp-|-Ser- bond.</text>
        <dbReference type="EC" id="3.4.21.90"/>
    </reaction>
</comment>
<sequence length="1243" mass="137725" precursor="true">MFPYPTLNYPPMAPINPMAYRDPNPPRRRWRPFRPPLAAQIEDLRRSIANLTLKQRAPNPPAGPPAKRKKPAPKPKPAQKKKKKRPPPPAKKQKRKPKPGKRQRMCMKLESDKTFPIMLNGQVNGYACVVGGRVFKPLHVEGRIDNEQLAAIKLKKASIYDLEYGDVPQCMKSDTLQYTSDKPPGFYNWHHGAVQYENNRFTVPRGVGGKGDSGRPILDNKGRVVAIVLGGVNEGSRTALSVVTWNQKGVTVKDTPEGSEPWSLATVMCVLANITFPCDQPPCMPCCYEKNPHETLTMLEQNYDSRAYDQLLDAAVKCNARRTRRDLDTHFTQYKLARPYIADCPNCGHSRCDSPIAIEEVRGDAHAGVIRIQTSAMFGLKTDGVDLAYMSFMNGKTQKSIKIDNLHVRTSAPCSLVSHHGYYILAQCPPGDTVTVGFHDGPNRHTCTVAHKVEFRPVGREKYRHPPEHGVELPCNRYTHKRADQGHYVEMHQPGLVADHSLLSIHSAKVKITVPSGAQVKYYCKCPDVREGITSSDHTTTCTDVKQCRAYLIDNKKWVYNSGRLPRGEGDTFKGKLHVPFVPVKAKCIATLAPEPLVEHKHRTLILHLHPDHPTLLTTRSLGSDANPTRQWIERPTTVNFTVTGEGLEYTWGNHPPKRVWAQESGEGNPHGWPHEVVVYYYNRYPLTTIIGLCTCVAIIMVSCVTSVWLLCRTRNLCITPYKLAPNAQVPILLALLCCIKPTRADDTLQVLNYLWNNNQNFFWMQTLIPLAALIVCMRMLRCLFCCGPAFLLVCGALGAAAYEHTAVMPNKVGIPYKALVERPGYAPVHLQIQLVNTRIIPSTNLEYITCKYKTKVPSPVVKCCGATQCTSKPHPDYQCQVFTGVYPFMWGGAYCFCDTENTQMSEAYVERSEECSIDHAKAYKVHTGTVQAMVNITYGSVSWRSADVYVNGETPAKIGDAKLIIGPLSSAWSPFDNKVVVYGHDVYNYDFPEYGTGKAGSFGDLQSRTSTSNDLYANTNLKLQRPQAGIVHTPFTQAPSGFERWKRDKGAPLNDVAPFGCSIALEPLRAENCAVGSIPISIDIPDAAFTRISETPTVSDLECKITECTYASDFGGIATVAYKSSKAGNCPIHSPSGVAVIKENDVTLAESGSFTFHFSTANIHPAFKLQVCTSAVTCKGDCKPPKDHIVDYPAQHTESFTSAISATAWSWLKVLVGGTSAFIVLGLIATAVVALVLFFHRH</sequence>
<dbReference type="SUPFAM" id="SSF50494">
    <property type="entry name" value="Trypsin-like serine proteases"/>
    <property type="match status" value="1"/>
</dbReference>
<feature type="transmembrane region" description="Helical" evidence="39">
    <location>
        <begin position="690"/>
        <end position="712"/>
    </location>
</feature>
<keyword evidence="30" id="KW-0325">Glycoprotein</keyword>
<evidence type="ECO:0000256" key="39">
    <source>
        <dbReference type="SAM" id="Phobius"/>
    </source>
</evidence>
<dbReference type="Proteomes" id="UP000152295">
    <property type="component" value="Genome"/>
</dbReference>
<evidence type="ECO:0000256" key="34">
    <source>
        <dbReference type="ARBA" id="ARBA00033029"/>
    </source>
</evidence>
<evidence type="ECO:0000256" key="36">
    <source>
        <dbReference type="ARBA" id="ARBA00038810"/>
    </source>
</evidence>
<keyword evidence="12" id="KW-0167">Capsid protein</keyword>
<dbReference type="InterPro" id="IPR002533">
    <property type="entry name" value="Alpha_E3_glycop"/>
</dbReference>
<dbReference type="GO" id="GO:0020002">
    <property type="term" value="C:host cell plasma membrane"/>
    <property type="evidence" value="ECO:0007669"/>
    <property type="project" value="UniProtKB-SubCell"/>
</dbReference>
<organismHost>
    <name type="scientific">Homo sapiens</name>
    <name type="common">Human</name>
    <dbReference type="NCBI Taxonomy" id="9606"/>
</organismHost>
<evidence type="ECO:0000256" key="8">
    <source>
        <dbReference type="ARBA" id="ARBA00014555"/>
    </source>
</evidence>
<evidence type="ECO:0000256" key="17">
    <source>
        <dbReference type="ARBA" id="ARBA00022685"/>
    </source>
</evidence>
<protein>
    <recommendedName>
        <fullName evidence="8">Structural polyprotein</fullName>
    </recommendedName>
    <alternativeName>
        <fullName evidence="34">p130</fullName>
    </alternativeName>
</protein>
<evidence type="ECO:0000256" key="18">
    <source>
        <dbReference type="ARBA" id="ARBA00022692"/>
    </source>
</evidence>
<evidence type="ECO:0000256" key="12">
    <source>
        <dbReference type="ARBA" id="ARBA00022561"/>
    </source>
</evidence>
<evidence type="ECO:0000256" key="9">
    <source>
        <dbReference type="ARBA" id="ARBA00022506"/>
    </source>
</evidence>
<dbReference type="InterPro" id="IPR002548">
    <property type="entry name" value="Alpha_E1_glycop"/>
</dbReference>
<dbReference type="Pfam" id="PF00943">
    <property type="entry name" value="Alpha_E2_glycop"/>
    <property type="match status" value="1"/>
</dbReference>
<evidence type="ECO:0000256" key="10">
    <source>
        <dbReference type="ARBA" id="ARBA00022510"/>
    </source>
</evidence>
<dbReference type="GO" id="GO:0042025">
    <property type="term" value="C:host cell nucleus"/>
    <property type="evidence" value="ECO:0007669"/>
    <property type="project" value="UniProtKB-SubCell"/>
</dbReference>
<dbReference type="FunFam" id="2.60.98.10:FF:000002">
    <property type="entry name" value="Structural polyprotein"/>
    <property type="match status" value="1"/>
</dbReference>
<keyword evidence="22" id="KW-0946">Virion</keyword>
<keyword evidence="23" id="KW-1043">Host membrane</keyword>
<accession>A0A140H432</accession>
<keyword evidence="14" id="KW-0945">Host-virus interaction</keyword>
<keyword evidence="33" id="KW-1160">Virus entry into host cell</keyword>
<dbReference type="InterPro" id="IPR000936">
    <property type="entry name" value="Alpha_E2_glycop"/>
</dbReference>
<evidence type="ECO:0000256" key="21">
    <source>
        <dbReference type="ARBA" id="ARBA00022825"/>
    </source>
</evidence>
<evidence type="ECO:0000256" key="6">
    <source>
        <dbReference type="ARBA" id="ARBA00004563"/>
    </source>
</evidence>
<keyword evidence="16" id="KW-0645">Protease</keyword>
<dbReference type="GO" id="GO:0004252">
    <property type="term" value="F:serine-type endopeptidase activity"/>
    <property type="evidence" value="ECO:0007669"/>
    <property type="project" value="InterPro"/>
</dbReference>
<evidence type="ECO:0000313" key="42">
    <source>
        <dbReference type="Proteomes" id="UP000152295"/>
    </source>
</evidence>
<keyword evidence="13" id="KW-1048">Host nucleus</keyword>
<dbReference type="GO" id="GO:0039654">
    <property type="term" value="P:fusion of virus membrane with host endosome membrane"/>
    <property type="evidence" value="ECO:0007669"/>
    <property type="project" value="UniProtKB-KW"/>
</dbReference>
<dbReference type="Gene3D" id="1.10.287.2230">
    <property type="match status" value="1"/>
</dbReference>
<feature type="compositionally biased region" description="Basic residues" evidence="38">
    <location>
        <begin position="66"/>
        <end position="105"/>
    </location>
</feature>
<evidence type="ECO:0000256" key="24">
    <source>
        <dbReference type="ARBA" id="ARBA00022884"/>
    </source>
</evidence>
<evidence type="ECO:0000256" key="31">
    <source>
        <dbReference type="ARBA" id="ARBA00023200"/>
    </source>
</evidence>
<evidence type="ECO:0000256" key="14">
    <source>
        <dbReference type="ARBA" id="ARBA00022581"/>
    </source>
</evidence>
<dbReference type="EMBL" id="KU840368">
    <property type="protein sequence ID" value="AMN91597.1"/>
    <property type="molecule type" value="Genomic_RNA"/>
</dbReference>
<comment type="subcellular location">
    <subcellularLocation>
        <location evidence="7">Host cell membrane</location>
        <topology evidence="7">Multi-pass membrane protein</topology>
    </subcellularLocation>
    <subcellularLocation>
        <location evidence="5">Host cell membrane</location>
        <topology evidence="5">Single-pass type I membrane protein</topology>
    </subcellularLocation>
    <subcellularLocation>
        <location evidence="3">Host cytoplasm</location>
    </subcellularLocation>
    <subcellularLocation>
        <location evidence="2">Host nucleus</location>
    </subcellularLocation>
    <subcellularLocation>
        <location evidence="4">Virion membrane</location>
        <topology evidence="4">Multi-pass membrane protein</topology>
    </subcellularLocation>
    <subcellularLocation>
        <location evidence="6">Virion membrane</location>
        <topology evidence="6">Single-pass type I membrane protein</topology>
    </subcellularLocation>
</comment>
<dbReference type="Pfam" id="PF01589">
    <property type="entry name" value="Alpha_E1_glycop"/>
    <property type="match status" value="1"/>
</dbReference>
<dbReference type="GO" id="GO:0030430">
    <property type="term" value="C:host cell cytoplasm"/>
    <property type="evidence" value="ECO:0007669"/>
    <property type="project" value="UniProtKB-SubCell"/>
</dbReference>
<dbReference type="Pfam" id="PF01563">
    <property type="entry name" value="Alpha_E3_glycop"/>
    <property type="match status" value="1"/>
</dbReference>
<dbReference type="InterPro" id="IPR009003">
    <property type="entry name" value="Peptidase_S1_PA"/>
</dbReference>
<dbReference type="FunFam" id="2.40.10.10:FF:000075">
    <property type="entry name" value="Structural polyprotein"/>
    <property type="match status" value="1"/>
</dbReference>
<dbReference type="GO" id="GO:0046718">
    <property type="term" value="P:symbiont entry into host cell"/>
    <property type="evidence" value="ECO:0007669"/>
    <property type="project" value="UniProtKB-KW"/>
</dbReference>
<evidence type="ECO:0000256" key="1">
    <source>
        <dbReference type="ARBA" id="ARBA00000840"/>
    </source>
</evidence>
<keyword evidence="24" id="KW-0694">RNA-binding</keyword>
<dbReference type="PROSITE" id="PS51690">
    <property type="entry name" value="ALPHAVIRUS_CP"/>
    <property type="match status" value="1"/>
</dbReference>
<organism evidence="41 42">
    <name type="scientific">Eastern equine encephalitis virus</name>
    <name type="common">EEEV</name>
    <name type="synonym">Eastern equine encephalomyelitis virus</name>
    <dbReference type="NCBI Taxonomy" id="11021"/>
    <lineage>
        <taxon>Viruses</taxon>
        <taxon>Riboviria</taxon>
        <taxon>Orthornavirae</taxon>
        <taxon>Kitrinoviricota</taxon>
        <taxon>Alsuviricetes</taxon>
        <taxon>Martellivirales</taxon>
        <taxon>Togaviridae</taxon>
        <taxon>Alphavirus</taxon>
        <taxon>Alphavirus eastern</taxon>
    </lineage>
</organism>
<keyword evidence="15" id="KW-1162">Viral penetration into host cytoplasm</keyword>
<dbReference type="InterPro" id="IPR042306">
    <property type="entry name" value="Alphavir_E2_C"/>
</dbReference>
<feature type="active site" description="Charge relay system" evidence="37">
    <location>
        <position position="139"/>
    </location>
</feature>
<evidence type="ECO:0000256" key="5">
    <source>
        <dbReference type="ARBA" id="ARBA00004402"/>
    </source>
</evidence>
<evidence type="ECO:0000256" key="32">
    <source>
        <dbReference type="ARBA" id="ARBA00023288"/>
    </source>
</evidence>
<dbReference type="InterPro" id="IPR043504">
    <property type="entry name" value="Peptidase_S1_PA_chymotrypsin"/>
</dbReference>
<dbReference type="GO" id="GO:0039619">
    <property type="term" value="C:T=4 icosahedral viral capsid"/>
    <property type="evidence" value="ECO:0007669"/>
    <property type="project" value="UniProtKB-KW"/>
</dbReference>
<dbReference type="GO" id="GO:0003723">
    <property type="term" value="F:RNA binding"/>
    <property type="evidence" value="ECO:0007669"/>
    <property type="project" value="UniProtKB-KW"/>
</dbReference>
<keyword evidence="18 39" id="KW-0812">Transmembrane</keyword>